<dbReference type="GO" id="GO:0005576">
    <property type="term" value="C:extracellular region"/>
    <property type="evidence" value="ECO:0007669"/>
    <property type="project" value="UniProtKB-SubCell"/>
</dbReference>
<reference evidence="4" key="2">
    <citation type="submission" date="2025-09" db="UniProtKB">
        <authorList>
            <consortium name="Ensembl"/>
        </authorList>
    </citation>
    <scope>IDENTIFICATION</scope>
</reference>
<dbReference type="PRINTS" id="PR00356">
    <property type="entry name" value="ANTIFREEZEII"/>
</dbReference>
<dbReference type="PROSITE" id="PS50041">
    <property type="entry name" value="C_TYPE_LECTIN_2"/>
    <property type="match status" value="1"/>
</dbReference>
<keyword evidence="5" id="KW-1185">Reference proteome</keyword>
<dbReference type="InterPro" id="IPR050111">
    <property type="entry name" value="C-type_lectin/snaclec_domain"/>
</dbReference>
<dbReference type="Gene3D" id="3.10.100.10">
    <property type="entry name" value="Mannose-Binding Protein A, subunit A"/>
    <property type="match status" value="1"/>
</dbReference>
<dbReference type="InterPro" id="IPR001304">
    <property type="entry name" value="C-type_lectin-like"/>
</dbReference>
<dbReference type="PROSITE" id="PS00615">
    <property type="entry name" value="C_TYPE_LECTIN_1"/>
    <property type="match status" value="1"/>
</dbReference>
<dbReference type="GeneTree" id="ENSGT00940000162818"/>
<organism evidence="4 5">
    <name type="scientific">Acanthochromis polyacanthus</name>
    <name type="common">spiny chromis</name>
    <dbReference type="NCBI Taxonomy" id="80966"/>
    <lineage>
        <taxon>Eukaryota</taxon>
        <taxon>Metazoa</taxon>
        <taxon>Chordata</taxon>
        <taxon>Craniata</taxon>
        <taxon>Vertebrata</taxon>
        <taxon>Euteleostomi</taxon>
        <taxon>Actinopterygii</taxon>
        <taxon>Neopterygii</taxon>
        <taxon>Teleostei</taxon>
        <taxon>Neoteleostei</taxon>
        <taxon>Acanthomorphata</taxon>
        <taxon>Ovalentaria</taxon>
        <taxon>Pomacentridae</taxon>
        <taxon>Acanthochromis</taxon>
    </lineage>
</organism>
<proteinExistence type="predicted"/>
<dbReference type="SUPFAM" id="SSF56436">
    <property type="entry name" value="C-type lectin-like"/>
    <property type="match status" value="1"/>
</dbReference>
<sequence length="176" mass="20164">MKCSCFPSSTKDSNMILLLFLFGLALGAQIPPDDQRMKLQRSNCPTFWYSFNDRCYKYIATRMTWADAELHCVSEGANLVSIHSIDEHNFVNSLIRNFDPARALTWIGLSDLHKEGRWMWSDGSKVNFFFWATGQPDNAGGKEHCGETNRGTNFQWNDIPCSRTYPFVCVSRTVFP</sequence>
<dbReference type="AlphaFoldDB" id="A0A3Q1EI90"/>
<keyword evidence="2" id="KW-0732">Signal</keyword>
<accession>A0A3Q1EI90</accession>
<evidence type="ECO:0000256" key="2">
    <source>
        <dbReference type="SAM" id="SignalP"/>
    </source>
</evidence>
<feature type="domain" description="C-type lectin" evidence="3">
    <location>
        <begin position="51"/>
        <end position="170"/>
    </location>
</feature>
<dbReference type="STRING" id="80966.ENSAPOP00000004211"/>
<dbReference type="PANTHER" id="PTHR22803">
    <property type="entry name" value="MANNOSE, PHOSPHOLIPASE, LECTIN RECEPTOR RELATED"/>
    <property type="match status" value="1"/>
</dbReference>
<dbReference type="Proteomes" id="UP000257200">
    <property type="component" value="Unplaced"/>
</dbReference>
<protein>
    <submittedName>
        <fullName evidence="4">Lactose-binding lectin l-2-like</fullName>
    </submittedName>
</protein>
<dbReference type="InParanoid" id="A0A3Q1EI90"/>
<name>A0A3Q1EI90_9TELE</name>
<dbReference type="Pfam" id="PF00059">
    <property type="entry name" value="Lectin_C"/>
    <property type="match status" value="1"/>
</dbReference>
<dbReference type="SMART" id="SM00034">
    <property type="entry name" value="CLECT"/>
    <property type="match status" value="1"/>
</dbReference>
<evidence type="ECO:0000313" key="4">
    <source>
        <dbReference type="Ensembl" id="ENSAPOP00000004211.1"/>
    </source>
</evidence>
<dbReference type="InterPro" id="IPR018378">
    <property type="entry name" value="C-type_lectin_CS"/>
</dbReference>
<feature type="chain" id="PRO_5047118119" evidence="2">
    <location>
        <begin position="28"/>
        <end position="176"/>
    </location>
</feature>
<dbReference type="InterPro" id="IPR016186">
    <property type="entry name" value="C-type_lectin-like/link_sf"/>
</dbReference>
<reference evidence="4" key="1">
    <citation type="submission" date="2025-08" db="UniProtKB">
        <authorList>
            <consortium name="Ensembl"/>
        </authorList>
    </citation>
    <scope>IDENTIFICATION</scope>
</reference>
<dbReference type="FunCoup" id="A0A3Q1EI90">
    <property type="interactions" value="823"/>
</dbReference>
<dbReference type="InterPro" id="IPR016187">
    <property type="entry name" value="CTDL_fold"/>
</dbReference>
<feature type="signal peptide" evidence="2">
    <location>
        <begin position="1"/>
        <end position="27"/>
    </location>
</feature>
<dbReference type="Ensembl" id="ENSAPOT00000010436.1">
    <property type="protein sequence ID" value="ENSAPOP00000004211.1"/>
    <property type="gene ID" value="ENSAPOG00000005800.1"/>
</dbReference>
<evidence type="ECO:0000313" key="5">
    <source>
        <dbReference type="Proteomes" id="UP000257200"/>
    </source>
</evidence>
<evidence type="ECO:0000256" key="1">
    <source>
        <dbReference type="ARBA" id="ARBA00023157"/>
    </source>
</evidence>
<evidence type="ECO:0000259" key="3">
    <source>
        <dbReference type="PROSITE" id="PS50041"/>
    </source>
</evidence>
<keyword evidence="1" id="KW-1015">Disulfide bond</keyword>
<dbReference type="InterPro" id="IPR002353">
    <property type="entry name" value="AntifreezeII"/>
</dbReference>